<evidence type="ECO:0000313" key="3">
    <source>
        <dbReference type="Proteomes" id="UP001250858"/>
    </source>
</evidence>
<evidence type="ECO:0000256" key="1">
    <source>
        <dbReference type="SAM" id="SignalP"/>
    </source>
</evidence>
<keyword evidence="1" id="KW-0732">Signal</keyword>
<name>A0ABY9RXV5_9ACTN</name>
<reference evidence="2 3" key="1">
    <citation type="submission" date="2023-09" db="EMBL/GenBank/DDBJ databases">
        <title>Complete genome of Streptomyces roseicoloratus T14.</title>
        <authorList>
            <person name="Bashizi T."/>
            <person name="Kim M.-J."/>
            <person name="Lee G."/>
            <person name="Tagele S.B."/>
            <person name="Shin J.-H."/>
        </authorList>
    </citation>
    <scope>NUCLEOTIDE SEQUENCE [LARGE SCALE GENOMIC DNA]</scope>
    <source>
        <strain evidence="2 3">T14</strain>
    </source>
</reference>
<dbReference type="EMBL" id="CP133762">
    <property type="protein sequence ID" value="WMX45735.1"/>
    <property type="molecule type" value="Genomic_DNA"/>
</dbReference>
<accession>A0ABY9RXV5</accession>
<sequence>MTLFHRIARRTAPLAAMLGTSFGLPLAVGATPAHAVPQLEVSKFHSGSFARGGTGPTASR</sequence>
<feature type="signal peptide" evidence="1">
    <location>
        <begin position="1"/>
        <end position="35"/>
    </location>
</feature>
<organism evidence="2 3">
    <name type="scientific">Streptomyces roseicoloratus</name>
    <dbReference type="NCBI Taxonomy" id="2508722"/>
    <lineage>
        <taxon>Bacteria</taxon>
        <taxon>Bacillati</taxon>
        <taxon>Actinomycetota</taxon>
        <taxon>Actinomycetes</taxon>
        <taxon>Kitasatosporales</taxon>
        <taxon>Streptomycetaceae</taxon>
        <taxon>Streptomyces</taxon>
    </lineage>
</organism>
<evidence type="ECO:0000313" key="2">
    <source>
        <dbReference type="EMBL" id="WMX45735.1"/>
    </source>
</evidence>
<dbReference type="RefSeq" id="WP_164986336.1">
    <property type="nucleotide sequence ID" value="NZ_CP133762.1"/>
</dbReference>
<proteinExistence type="predicted"/>
<feature type="chain" id="PRO_5047313711" evidence="1">
    <location>
        <begin position="36"/>
        <end position="60"/>
    </location>
</feature>
<protein>
    <submittedName>
        <fullName evidence="2">Uncharacterized protein</fullName>
    </submittedName>
</protein>
<gene>
    <name evidence="2" type="ORF">RGF97_13945</name>
</gene>
<keyword evidence="3" id="KW-1185">Reference proteome</keyword>
<dbReference type="Proteomes" id="UP001250858">
    <property type="component" value="Chromosome"/>
</dbReference>